<protein>
    <recommendedName>
        <fullName evidence="6 15">tRNA (guanine-N(1)-)-methyltransferase</fullName>
        <ecNumber evidence="5 15">2.1.1.228</ecNumber>
    </recommendedName>
    <alternativeName>
        <fullName evidence="12 15">M1G-methyltransferase</fullName>
    </alternativeName>
    <alternativeName>
        <fullName evidence="13 15">tRNA [GM37] methyltransferase</fullName>
    </alternativeName>
</protein>
<dbReference type="InterPro" id="IPR023148">
    <property type="entry name" value="tRNA_m1G_MeTrfase_C_sf"/>
</dbReference>
<keyword evidence="9 15" id="KW-0808">Transferase</keyword>
<evidence type="ECO:0000256" key="18">
    <source>
        <dbReference type="SAM" id="MobiDB-lite"/>
    </source>
</evidence>
<evidence type="ECO:0000256" key="7">
    <source>
        <dbReference type="ARBA" id="ARBA00022490"/>
    </source>
</evidence>
<evidence type="ECO:0000256" key="14">
    <source>
        <dbReference type="ARBA" id="ARBA00047783"/>
    </source>
</evidence>
<evidence type="ECO:0000256" key="13">
    <source>
        <dbReference type="ARBA" id="ARBA00033392"/>
    </source>
</evidence>
<dbReference type="PANTHER" id="PTHR46417:SF1">
    <property type="entry name" value="TRNA (GUANINE-N(1)-)-METHYLTRANSFERASE"/>
    <property type="match status" value="1"/>
</dbReference>
<evidence type="ECO:0000256" key="5">
    <source>
        <dbReference type="ARBA" id="ARBA00012807"/>
    </source>
</evidence>
<dbReference type="NCBIfam" id="TIGR00088">
    <property type="entry name" value="trmD"/>
    <property type="match status" value="1"/>
</dbReference>
<comment type="caution">
    <text evidence="20">The sequence shown here is derived from an EMBL/GenBank/DDBJ whole genome shotgun (WGS) entry which is preliminary data.</text>
</comment>
<dbReference type="GO" id="GO:0002939">
    <property type="term" value="P:tRNA N1-guanine methylation"/>
    <property type="evidence" value="ECO:0007669"/>
    <property type="project" value="TreeGrafter"/>
</dbReference>
<comment type="catalytic activity">
    <reaction evidence="14 15 17">
        <text>guanosine(37) in tRNA + S-adenosyl-L-methionine = N(1)-methylguanosine(37) in tRNA + S-adenosyl-L-homocysteine + H(+)</text>
        <dbReference type="Rhea" id="RHEA:36899"/>
        <dbReference type="Rhea" id="RHEA-COMP:10145"/>
        <dbReference type="Rhea" id="RHEA-COMP:10147"/>
        <dbReference type="ChEBI" id="CHEBI:15378"/>
        <dbReference type="ChEBI" id="CHEBI:57856"/>
        <dbReference type="ChEBI" id="CHEBI:59789"/>
        <dbReference type="ChEBI" id="CHEBI:73542"/>
        <dbReference type="ChEBI" id="CHEBI:74269"/>
        <dbReference type="EC" id="2.1.1.228"/>
    </reaction>
</comment>
<evidence type="ECO:0000256" key="10">
    <source>
        <dbReference type="ARBA" id="ARBA00022691"/>
    </source>
</evidence>
<comment type="similarity">
    <text evidence="3 15 17">Belongs to the RNA methyltransferase TrmD family.</text>
</comment>
<dbReference type="CDD" id="cd18080">
    <property type="entry name" value="TrmD-like"/>
    <property type="match status" value="1"/>
</dbReference>
<evidence type="ECO:0000256" key="12">
    <source>
        <dbReference type="ARBA" id="ARBA00029736"/>
    </source>
</evidence>
<evidence type="ECO:0000256" key="8">
    <source>
        <dbReference type="ARBA" id="ARBA00022603"/>
    </source>
</evidence>
<evidence type="ECO:0000256" key="15">
    <source>
        <dbReference type="HAMAP-Rule" id="MF_00605"/>
    </source>
</evidence>
<dbReference type="InterPro" id="IPR016009">
    <property type="entry name" value="tRNA_MeTrfase_TRMD/TRM10"/>
</dbReference>
<dbReference type="GO" id="GO:0005829">
    <property type="term" value="C:cytosol"/>
    <property type="evidence" value="ECO:0007669"/>
    <property type="project" value="TreeGrafter"/>
</dbReference>
<proteinExistence type="inferred from homology"/>
<keyword evidence="21" id="KW-1185">Reference proteome</keyword>
<feature type="binding site" evidence="15 16">
    <location>
        <begin position="134"/>
        <end position="139"/>
    </location>
    <ligand>
        <name>S-adenosyl-L-methionine</name>
        <dbReference type="ChEBI" id="CHEBI:59789"/>
    </ligand>
</feature>
<sequence length="240" mass="25998">MTWHATALTLFPEMFPGTLGLSLAGRALREGRWRLDAKQIRDFAADRHRTVDDTPCGGGAGMVMRPDVVDAACAAALAEGPARPLVYLTPRGRLLDQALVRELSAGPGVILVCGRYEGLDQRVIEARAMREVSVGDFVLSGGEPAALLLLDACVRLLPGVMGGADSAAEESFSDPRGALLEYPHYTRPVQWQGRAVPEVLLSGHHAAVAKWRREMAEAATRERRPDLWARQAGPQARTQD</sequence>
<dbReference type="Proteomes" id="UP000005324">
    <property type="component" value="Unassembled WGS sequence"/>
</dbReference>
<evidence type="ECO:0000256" key="9">
    <source>
        <dbReference type="ARBA" id="ARBA00022679"/>
    </source>
</evidence>
<dbReference type="AlphaFoldDB" id="D5RSM0"/>
<dbReference type="SUPFAM" id="SSF75217">
    <property type="entry name" value="alpha/beta knot"/>
    <property type="match status" value="1"/>
</dbReference>
<keyword evidence="10 15" id="KW-0949">S-adenosyl-L-methionine</keyword>
<dbReference type="EC" id="2.1.1.228" evidence="5 15"/>
<evidence type="ECO:0000256" key="11">
    <source>
        <dbReference type="ARBA" id="ARBA00022694"/>
    </source>
</evidence>
<dbReference type="Pfam" id="PF01746">
    <property type="entry name" value="tRNA_m1G_MT"/>
    <property type="match status" value="1"/>
</dbReference>
<dbReference type="NCBIfam" id="NF000648">
    <property type="entry name" value="PRK00026.1"/>
    <property type="match status" value="1"/>
</dbReference>
<keyword evidence="7 15" id="KW-0963">Cytoplasm</keyword>
<evidence type="ECO:0000259" key="19">
    <source>
        <dbReference type="Pfam" id="PF01746"/>
    </source>
</evidence>
<dbReference type="GO" id="GO:0052906">
    <property type="term" value="F:tRNA (guanine(37)-N1)-methyltransferase activity"/>
    <property type="evidence" value="ECO:0007669"/>
    <property type="project" value="UniProtKB-UniRule"/>
</dbReference>
<dbReference type="OrthoDB" id="9807416at2"/>
<dbReference type="InterPro" id="IPR002649">
    <property type="entry name" value="tRNA_m1G_MeTrfase_TrmD"/>
</dbReference>
<evidence type="ECO:0000256" key="2">
    <source>
        <dbReference type="ARBA" id="ARBA00004496"/>
    </source>
</evidence>
<dbReference type="Gene3D" id="1.10.1270.20">
    <property type="entry name" value="tRNA(m1g37)methyltransferase, domain 2"/>
    <property type="match status" value="1"/>
</dbReference>
<feature type="binding site" evidence="15 16">
    <location>
        <position position="114"/>
    </location>
    <ligand>
        <name>S-adenosyl-L-methionine</name>
        <dbReference type="ChEBI" id="CHEBI:59789"/>
    </ligand>
</feature>
<organism evidence="20 21">
    <name type="scientific">Pseudoroseomonas cervicalis ATCC 49957</name>
    <dbReference type="NCBI Taxonomy" id="525371"/>
    <lineage>
        <taxon>Bacteria</taxon>
        <taxon>Pseudomonadati</taxon>
        <taxon>Pseudomonadota</taxon>
        <taxon>Alphaproteobacteria</taxon>
        <taxon>Acetobacterales</taxon>
        <taxon>Roseomonadaceae</taxon>
        <taxon>Roseomonas</taxon>
    </lineage>
</organism>
<keyword evidence="8 15" id="KW-0489">Methyltransferase</keyword>
<feature type="region of interest" description="Disordered" evidence="18">
    <location>
        <begin position="220"/>
        <end position="240"/>
    </location>
</feature>
<comment type="subunit">
    <text evidence="4 15 17">Homodimer.</text>
</comment>
<evidence type="ECO:0000256" key="17">
    <source>
        <dbReference type="RuleBase" id="RU003464"/>
    </source>
</evidence>
<dbReference type="RefSeq" id="WP_007003112.1">
    <property type="nucleotide sequence ID" value="NZ_GG770777.1"/>
</dbReference>
<comment type="function">
    <text evidence="1 15 17">Specifically methylates guanosine-37 in various tRNAs.</text>
</comment>
<reference evidence="20 21" key="1">
    <citation type="submission" date="2010-04" db="EMBL/GenBank/DDBJ databases">
        <authorList>
            <person name="Qin X."/>
            <person name="Bachman B."/>
            <person name="Battles P."/>
            <person name="Bell A."/>
            <person name="Bess C."/>
            <person name="Bickham C."/>
            <person name="Chaboub L."/>
            <person name="Chen D."/>
            <person name="Coyle M."/>
            <person name="Deiros D.R."/>
            <person name="Dinh H."/>
            <person name="Forbes L."/>
            <person name="Fowler G."/>
            <person name="Francisco L."/>
            <person name="Fu Q."/>
            <person name="Gubbala S."/>
            <person name="Hale W."/>
            <person name="Han Y."/>
            <person name="Hemphill L."/>
            <person name="Highlander S.K."/>
            <person name="Hirani K."/>
            <person name="Hogues M."/>
            <person name="Jackson L."/>
            <person name="Jakkamsetti A."/>
            <person name="Javaid M."/>
            <person name="Jiang H."/>
            <person name="Korchina V."/>
            <person name="Kovar C."/>
            <person name="Lara F."/>
            <person name="Lee S."/>
            <person name="Mata R."/>
            <person name="Mathew T."/>
            <person name="Moen C."/>
            <person name="Morales K."/>
            <person name="Munidasa M."/>
            <person name="Nazareth L."/>
            <person name="Ngo R."/>
            <person name="Nguyen L."/>
            <person name="Okwuonu G."/>
            <person name="Ongeri F."/>
            <person name="Patil S."/>
            <person name="Petrosino J."/>
            <person name="Pham C."/>
            <person name="Pham P."/>
            <person name="Pu L.-L."/>
            <person name="Puazo M."/>
            <person name="Raj R."/>
            <person name="Reid J."/>
            <person name="Rouhana J."/>
            <person name="Saada N."/>
            <person name="Shang Y."/>
            <person name="Simmons D."/>
            <person name="Thornton R."/>
            <person name="Warren J."/>
            <person name="Weissenberger G."/>
            <person name="Zhang J."/>
            <person name="Zhang L."/>
            <person name="Zhou C."/>
            <person name="Zhu D."/>
            <person name="Muzny D."/>
            <person name="Worley K."/>
            <person name="Gibbs R."/>
        </authorList>
    </citation>
    <scope>NUCLEOTIDE SEQUENCE [LARGE SCALE GENOMIC DNA]</scope>
    <source>
        <strain evidence="20 21">ATCC 49957</strain>
    </source>
</reference>
<evidence type="ECO:0000256" key="16">
    <source>
        <dbReference type="PIRSR" id="PIRSR000386-1"/>
    </source>
</evidence>
<dbReference type="InterPro" id="IPR029028">
    <property type="entry name" value="Alpha/beta_knot_MTases"/>
</dbReference>
<evidence type="ECO:0000256" key="6">
    <source>
        <dbReference type="ARBA" id="ARBA00014679"/>
    </source>
</evidence>
<dbReference type="PIRSF" id="PIRSF000386">
    <property type="entry name" value="tRNA_mtase"/>
    <property type="match status" value="1"/>
</dbReference>
<feature type="domain" description="tRNA methyltransferase TRMD/TRM10-type" evidence="19">
    <location>
        <begin position="6"/>
        <end position="229"/>
    </location>
</feature>
<dbReference type="PANTHER" id="PTHR46417">
    <property type="entry name" value="TRNA (GUANINE-N(1)-)-METHYLTRANSFERASE"/>
    <property type="match status" value="1"/>
</dbReference>
<evidence type="ECO:0000256" key="4">
    <source>
        <dbReference type="ARBA" id="ARBA00011738"/>
    </source>
</evidence>
<dbReference type="HOGENOM" id="CLU_047363_0_1_5"/>
<evidence type="ECO:0000256" key="1">
    <source>
        <dbReference type="ARBA" id="ARBA00002634"/>
    </source>
</evidence>
<evidence type="ECO:0000313" key="21">
    <source>
        <dbReference type="Proteomes" id="UP000005324"/>
    </source>
</evidence>
<accession>D5RSM0</accession>
<dbReference type="HAMAP" id="MF_00605">
    <property type="entry name" value="TrmD"/>
    <property type="match status" value="1"/>
</dbReference>
<evidence type="ECO:0000313" key="20">
    <source>
        <dbReference type="EMBL" id="EFH09700.1"/>
    </source>
</evidence>
<dbReference type="EMBL" id="ADVL01000748">
    <property type="protein sequence ID" value="EFH09700.1"/>
    <property type="molecule type" value="Genomic_DNA"/>
</dbReference>
<comment type="subcellular location">
    <subcellularLocation>
        <location evidence="2 15 17">Cytoplasm</location>
    </subcellularLocation>
</comment>
<gene>
    <name evidence="15 20" type="primary">trmD</name>
    <name evidence="20" type="ORF">HMPREF0731_4082</name>
</gene>
<evidence type="ECO:0000256" key="3">
    <source>
        <dbReference type="ARBA" id="ARBA00007630"/>
    </source>
</evidence>
<keyword evidence="11 15" id="KW-0819">tRNA processing</keyword>
<dbReference type="Gene3D" id="3.40.1280.10">
    <property type="match status" value="1"/>
</dbReference>
<dbReference type="InterPro" id="IPR029026">
    <property type="entry name" value="tRNA_m1G_MTases_N"/>
</dbReference>
<name>D5RSM0_9PROT</name>